<comment type="caution">
    <text evidence="2">The sequence shown here is derived from an EMBL/GenBank/DDBJ whole genome shotgun (WGS) entry which is preliminary data.</text>
</comment>
<evidence type="ECO:0000313" key="3">
    <source>
        <dbReference type="Proteomes" id="UP000027284"/>
    </source>
</evidence>
<organism evidence="2 3">
    <name type="scientific">Thermoanaerobaculum aquaticum</name>
    <dbReference type="NCBI Taxonomy" id="1312852"/>
    <lineage>
        <taxon>Bacteria</taxon>
        <taxon>Pseudomonadati</taxon>
        <taxon>Acidobacteriota</taxon>
        <taxon>Thermoanaerobaculia</taxon>
        <taxon>Thermoanaerobaculales</taxon>
        <taxon>Thermoanaerobaculaceae</taxon>
        <taxon>Thermoanaerobaculum</taxon>
    </lineage>
</organism>
<keyword evidence="1" id="KW-0472">Membrane</keyword>
<reference evidence="2 3" key="1">
    <citation type="submission" date="2014-04" db="EMBL/GenBank/DDBJ databases">
        <title>The Genome Sequence of Thermoanaerobaculum aquaticum MP-01, The First Cultivated Group 23 Acidobacterium.</title>
        <authorList>
            <person name="Stamps B.W."/>
            <person name="Losey N.A."/>
            <person name="Lawson P.A."/>
            <person name="Stevenson B.S."/>
        </authorList>
    </citation>
    <scope>NUCLEOTIDE SEQUENCE [LARGE SCALE GENOMIC DNA]</scope>
    <source>
        <strain evidence="2 3">MP-01</strain>
    </source>
</reference>
<keyword evidence="1" id="KW-1133">Transmembrane helix</keyword>
<keyword evidence="1" id="KW-0812">Transmembrane</keyword>
<feature type="transmembrane region" description="Helical" evidence="1">
    <location>
        <begin position="93"/>
        <end position="111"/>
    </location>
</feature>
<gene>
    <name evidence="2" type="ORF">EG19_02780</name>
</gene>
<dbReference type="RefSeq" id="WP_038049017.1">
    <property type="nucleotide sequence ID" value="NZ_JMFG01000017.1"/>
</dbReference>
<feature type="transmembrane region" description="Helical" evidence="1">
    <location>
        <begin position="30"/>
        <end position="48"/>
    </location>
</feature>
<protein>
    <submittedName>
        <fullName evidence="2">Uncharacterized protein</fullName>
    </submittedName>
</protein>
<name>A0A062XSE5_9BACT</name>
<keyword evidence="3" id="KW-1185">Reference proteome</keyword>
<sequence>MSVRGLGLTSALLAAVGVLGVAGKESVGFWAWACLAVALGLAMAILVVQAARDPLLPRKLLVLVLVAPLFAGGYGLGRMLWGKAVSLEQLLELTGLWFLLFGALAVAFLMLRKTSARPS</sequence>
<evidence type="ECO:0000313" key="2">
    <source>
        <dbReference type="EMBL" id="KDA53758.1"/>
    </source>
</evidence>
<feature type="transmembrane region" description="Helical" evidence="1">
    <location>
        <begin position="60"/>
        <end position="81"/>
    </location>
</feature>
<accession>A0A062XSE5</accession>
<dbReference type="EMBL" id="JMFG01000017">
    <property type="protein sequence ID" value="KDA53758.1"/>
    <property type="molecule type" value="Genomic_DNA"/>
</dbReference>
<proteinExistence type="predicted"/>
<dbReference type="AlphaFoldDB" id="A0A062XSE5"/>
<evidence type="ECO:0000256" key="1">
    <source>
        <dbReference type="SAM" id="Phobius"/>
    </source>
</evidence>
<dbReference type="Proteomes" id="UP000027284">
    <property type="component" value="Unassembled WGS sequence"/>
</dbReference>